<name>A0A2P6RQG8_ROSCH</name>
<sequence>MAIGGIYNHPIQDSPPTSSKVEETLEEDLDDREKHLENTKESSFPSSVFLVLPKAPRLLRASEANLLKSHSKSIPEKVLHA</sequence>
<proteinExistence type="predicted"/>
<accession>A0A2P6RQG8</accession>
<feature type="region of interest" description="Disordered" evidence="1">
    <location>
        <begin position="1"/>
        <end position="45"/>
    </location>
</feature>
<protein>
    <submittedName>
        <fullName evidence="2">Uncharacterized protein</fullName>
    </submittedName>
</protein>
<dbReference type="Gramene" id="PRQ48678">
    <property type="protein sequence ID" value="PRQ48678"/>
    <property type="gene ID" value="RchiOBHm_Chr2g0113431"/>
</dbReference>
<dbReference type="Proteomes" id="UP000238479">
    <property type="component" value="Chromosome 2"/>
</dbReference>
<evidence type="ECO:0000313" key="3">
    <source>
        <dbReference type="Proteomes" id="UP000238479"/>
    </source>
</evidence>
<keyword evidence="3" id="KW-1185">Reference proteome</keyword>
<dbReference type="AlphaFoldDB" id="A0A2P6RQG8"/>
<gene>
    <name evidence="2" type="ORF">RchiOBHm_Chr2g0113431</name>
</gene>
<evidence type="ECO:0000313" key="2">
    <source>
        <dbReference type="EMBL" id="PRQ48678.1"/>
    </source>
</evidence>
<organism evidence="2 3">
    <name type="scientific">Rosa chinensis</name>
    <name type="common">China rose</name>
    <dbReference type="NCBI Taxonomy" id="74649"/>
    <lineage>
        <taxon>Eukaryota</taxon>
        <taxon>Viridiplantae</taxon>
        <taxon>Streptophyta</taxon>
        <taxon>Embryophyta</taxon>
        <taxon>Tracheophyta</taxon>
        <taxon>Spermatophyta</taxon>
        <taxon>Magnoliopsida</taxon>
        <taxon>eudicotyledons</taxon>
        <taxon>Gunneridae</taxon>
        <taxon>Pentapetalae</taxon>
        <taxon>rosids</taxon>
        <taxon>fabids</taxon>
        <taxon>Rosales</taxon>
        <taxon>Rosaceae</taxon>
        <taxon>Rosoideae</taxon>
        <taxon>Rosoideae incertae sedis</taxon>
        <taxon>Rosa</taxon>
    </lineage>
</organism>
<evidence type="ECO:0000256" key="1">
    <source>
        <dbReference type="SAM" id="MobiDB-lite"/>
    </source>
</evidence>
<feature type="compositionally biased region" description="Basic and acidic residues" evidence="1">
    <location>
        <begin position="31"/>
        <end position="40"/>
    </location>
</feature>
<dbReference type="EMBL" id="PDCK01000040">
    <property type="protein sequence ID" value="PRQ48678.1"/>
    <property type="molecule type" value="Genomic_DNA"/>
</dbReference>
<comment type="caution">
    <text evidence="2">The sequence shown here is derived from an EMBL/GenBank/DDBJ whole genome shotgun (WGS) entry which is preliminary data.</text>
</comment>
<reference evidence="2 3" key="1">
    <citation type="journal article" date="2018" name="Nat. Genet.">
        <title>The Rosa genome provides new insights in the design of modern roses.</title>
        <authorList>
            <person name="Bendahmane M."/>
        </authorList>
    </citation>
    <scope>NUCLEOTIDE SEQUENCE [LARGE SCALE GENOMIC DNA]</scope>
    <source>
        <strain evidence="3">cv. Old Blush</strain>
    </source>
</reference>